<accession>A0ABR2ZK23</accession>
<evidence type="ECO:0000256" key="3">
    <source>
        <dbReference type="ARBA" id="ARBA00022827"/>
    </source>
</evidence>
<dbReference type="PANTHER" id="PTHR42973:SF17">
    <property type="entry name" value="OXIDASE, PUTATIVE (AFU_ORTHOLOGUE AFUA_6G14340)-RELATED"/>
    <property type="match status" value="1"/>
</dbReference>
<evidence type="ECO:0000256" key="2">
    <source>
        <dbReference type="ARBA" id="ARBA00022630"/>
    </source>
</evidence>
<reference evidence="6 7" key="1">
    <citation type="submission" date="2024-05" db="EMBL/GenBank/DDBJ databases">
        <title>A draft genome resource for the thread blight pathogen Marasmius tenuissimus strain MS-2.</title>
        <authorList>
            <person name="Yulfo-Soto G.E."/>
            <person name="Baruah I.K."/>
            <person name="Amoako-Attah I."/>
            <person name="Bukari Y."/>
            <person name="Meinhardt L.W."/>
            <person name="Bailey B.A."/>
            <person name="Cohen S.P."/>
        </authorList>
    </citation>
    <scope>NUCLEOTIDE SEQUENCE [LARGE SCALE GENOMIC DNA]</scope>
    <source>
        <strain evidence="6 7">MS-2</strain>
    </source>
</reference>
<dbReference type="SUPFAM" id="SSF56176">
    <property type="entry name" value="FAD-binding/transporter-associated domain-like"/>
    <property type="match status" value="1"/>
</dbReference>
<dbReference type="InterPro" id="IPR016169">
    <property type="entry name" value="FAD-bd_PCMH_sub2"/>
</dbReference>
<keyword evidence="3" id="KW-0274">FAD</keyword>
<keyword evidence="4" id="KW-0560">Oxidoreductase</keyword>
<keyword evidence="7" id="KW-1185">Reference proteome</keyword>
<comment type="similarity">
    <text evidence="1">Belongs to the oxygen-dependent FAD-linked oxidoreductase family.</text>
</comment>
<dbReference type="InterPro" id="IPR050416">
    <property type="entry name" value="FAD-linked_Oxidoreductase"/>
</dbReference>
<evidence type="ECO:0000313" key="6">
    <source>
        <dbReference type="EMBL" id="KAL0062010.1"/>
    </source>
</evidence>
<sequence>MGNAPSSPFQTCLQSALPRTAISIPSDPFYDLSAVKAYNKAFHITPVAVVRPSTTEEVSKVVVCATENGVKVQARSGGHSYADFSIGGVDGSLVIDMVNFQQFSMDQATGQATIGSGTLLGDVTERLHNAGGRAMAHGTCPQVGIGGHATIGGLGPVSRLWGSALDHIIEAEVVLANGTVVRASQNDHSEVLWAVKGAAASFGVVTEFKVITHPEPGEMVKYSYTISLGPHKSMSQTFANWQRIISQPDLTRKLASQLIVFEWGMIIQGTYFGPQSEFEALKFDEQLGQNATSKSVTLDDWMGTVANWAETEAIKLLGGIPAPFYSKSLAFRNDTLIPRDRIDQLFDMFDSGDKGTLLWFAIFDLEAGAVNDVGMGDTAYAHRDALYYIQTYAVGIPSLAPKTKDYLNKINTLLDPEDLLGAYAGYVDPDLAGSRTPQIRYWGPNYEKLQRVKRDVDSKDTFWNPQSVKPADA</sequence>
<dbReference type="PROSITE" id="PS00862">
    <property type="entry name" value="OX2_COVAL_FAD"/>
    <property type="match status" value="1"/>
</dbReference>
<dbReference type="Proteomes" id="UP001437256">
    <property type="component" value="Unassembled WGS sequence"/>
</dbReference>
<dbReference type="PROSITE" id="PS51387">
    <property type="entry name" value="FAD_PCMH"/>
    <property type="match status" value="1"/>
</dbReference>
<dbReference type="Pfam" id="PF08031">
    <property type="entry name" value="BBE"/>
    <property type="match status" value="1"/>
</dbReference>
<keyword evidence="2" id="KW-0285">Flavoprotein</keyword>
<organism evidence="6 7">
    <name type="scientific">Marasmius tenuissimus</name>
    <dbReference type="NCBI Taxonomy" id="585030"/>
    <lineage>
        <taxon>Eukaryota</taxon>
        <taxon>Fungi</taxon>
        <taxon>Dikarya</taxon>
        <taxon>Basidiomycota</taxon>
        <taxon>Agaricomycotina</taxon>
        <taxon>Agaricomycetes</taxon>
        <taxon>Agaricomycetidae</taxon>
        <taxon>Agaricales</taxon>
        <taxon>Marasmiineae</taxon>
        <taxon>Marasmiaceae</taxon>
        <taxon>Marasmius</taxon>
    </lineage>
</organism>
<evidence type="ECO:0000256" key="1">
    <source>
        <dbReference type="ARBA" id="ARBA00005466"/>
    </source>
</evidence>
<dbReference type="Gene3D" id="3.40.462.20">
    <property type="match status" value="1"/>
</dbReference>
<dbReference type="EMBL" id="JBBXMP010000116">
    <property type="protein sequence ID" value="KAL0062010.1"/>
    <property type="molecule type" value="Genomic_DNA"/>
</dbReference>
<dbReference type="InterPro" id="IPR006094">
    <property type="entry name" value="Oxid_FAD_bind_N"/>
</dbReference>
<protein>
    <recommendedName>
        <fullName evidence="5">FAD-binding PCMH-type domain-containing protein</fullName>
    </recommendedName>
</protein>
<dbReference type="PANTHER" id="PTHR42973">
    <property type="entry name" value="BINDING OXIDOREDUCTASE, PUTATIVE (AFU_ORTHOLOGUE AFUA_1G17690)-RELATED"/>
    <property type="match status" value="1"/>
</dbReference>
<dbReference type="Pfam" id="PF01565">
    <property type="entry name" value="FAD_binding_4"/>
    <property type="match status" value="1"/>
</dbReference>
<evidence type="ECO:0000259" key="5">
    <source>
        <dbReference type="PROSITE" id="PS51387"/>
    </source>
</evidence>
<name>A0ABR2ZK23_9AGAR</name>
<dbReference type="InterPro" id="IPR012951">
    <property type="entry name" value="BBE"/>
</dbReference>
<gene>
    <name evidence="6" type="ORF">AAF712_011088</name>
</gene>
<dbReference type="InterPro" id="IPR036318">
    <property type="entry name" value="FAD-bd_PCMH-like_sf"/>
</dbReference>
<evidence type="ECO:0000313" key="7">
    <source>
        <dbReference type="Proteomes" id="UP001437256"/>
    </source>
</evidence>
<proteinExistence type="inferred from homology"/>
<evidence type="ECO:0000256" key="4">
    <source>
        <dbReference type="ARBA" id="ARBA00023002"/>
    </source>
</evidence>
<dbReference type="InterPro" id="IPR006093">
    <property type="entry name" value="Oxy_OxRdtase_FAD_BS"/>
</dbReference>
<dbReference type="InterPro" id="IPR016166">
    <property type="entry name" value="FAD-bd_PCMH"/>
</dbReference>
<comment type="caution">
    <text evidence="6">The sequence shown here is derived from an EMBL/GenBank/DDBJ whole genome shotgun (WGS) entry which is preliminary data.</text>
</comment>
<feature type="domain" description="FAD-binding PCMH-type" evidence="5">
    <location>
        <begin position="42"/>
        <end position="215"/>
    </location>
</feature>
<dbReference type="Gene3D" id="3.30.465.10">
    <property type="match status" value="1"/>
</dbReference>